<dbReference type="AlphaFoldDB" id="A0A6L6YJC9"/>
<dbReference type="SUPFAM" id="SSF75304">
    <property type="entry name" value="Amidase signature (AS) enzymes"/>
    <property type="match status" value="1"/>
</dbReference>
<reference evidence="2 3" key="1">
    <citation type="submission" date="2019-12" db="EMBL/GenBank/DDBJ databases">
        <title>Microbes associate with the intestines of laboratory mice.</title>
        <authorList>
            <person name="Navarre W."/>
            <person name="Wong E."/>
        </authorList>
    </citation>
    <scope>NUCLEOTIDE SEQUENCE [LARGE SCALE GENOMIC DNA]</scope>
    <source>
        <strain evidence="2 3">NM82_D38</strain>
    </source>
</reference>
<accession>A0A6L6YJC9</accession>
<dbReference type="EMBL" id="WSRP01000044">
    <property type="protein sequence ID" value="MVX57757.1"/>
    <property type="molecule type" value="Genomic_DNA"/>
</dbReference>
<dbReference type="PANTHER" id="PTHR42678:SF34">
    <property type="entry name" value="OS04G0183300 PROTEIN"/>
    <property type="match status" value="1"/>
</dbReference>
<dbReference type="Proteomes" id="UP000472580">
    <property type="component" value="Unassembled WGS sequence"/>
</dbReference>
<evidence type="ECO:0000313" key="2">
    <source>
        <dbReference type="EMBL" id="MVX57757.1"/>
    </source>
</evidence>
<dbReference type="RefSeq" id="WP_160336173.1">
    <property type="nucleotide sequence ID" value="NZ_WSRP01000044.1"/>
</dbReference>
<name>A0A6L6YJC9_9BURK</name>
<dbReference type="OrthoDB" id="9811471at2"/>
<dbReference type="InterPro" id="IPR036928">
    <property type="entry name" value="AS_sf"/>
</dbReference>
<evidence type="ECO:0000313" key="3">
    <source>
        <dbReference type="Proteomes" id="UP000472580"/>
    </source>
</evidence>
<proteinExistence type="predicted"/>
<dbReference type="PANTHER" id="PTHR42678">
    <property type="entry name" value="AMIDASE"/>
    <property type="match status" value="1"/>
</dbReference>
<evidence type="ECO:0000259" key="1">
    <source>
        <dbReference type="Pfam" id="PF01425"/>
    </source>
</evidence>
<sequence>MQDFSYPLNEPLSAERMFVRIRAYNENLRAVRFCRRPKDSAKLRILAKDNIGVQDFLTSAGSYALRDLVLPDAFCVRQIRKNPQIDIFGKTHLTELAGFVTTRVLKDGYSELGGFGRNPHGAQYPCRGSSSGSAIACAAGFCDAALGTETRGSLMMPAMANGVFGFKPTRGAVSRSGIIPLSSSFDAPGVLSRSLSGLKTVFSAMLGKDDSDPQSFVPSELRKKKFNGRTLLFLVSSGDYAALNTPAVRRFISALKQGGFHIEFRHAPMAEFDYKIISSADIKKDMTNFLQRYASGTEPETFEALVERYSSRAHSHPYGMERLTYALEADLPHGKALSDLVQTNIQKANRLVEEVLKMTGAQAALTLSYLDWWAIGGGPTLSMPIDFSEMLPRSIMIGAKAKEDFALLSLAEEIEALIK</sequence>
<keyword evidence="3" id="KW-1185">Reference proteome</keyword>
<organism evidence="2 3">
    <name type="scientific">Parasutterella muris</name>
    <dbReference type="NCBI Taxonomy" id="2565572"/>
    <lineage>
        <taxon>Bacteria</taxon>
        <taxon>Pseudomonadati</taxon>
        <taxon>Pseudomonadota</taxon>
        <taxon>Betaproteobacteria</taxon>
        <taxon>Burkholderiales</taxon>
        <taxon>Sutterellaceae</taxon>
        <taxon>Parasutterella</taxon>
    </lineage>
</organism>
<dbReference type="InterPro" id="IPR023631">
    <property type="entry name" value="Amidase_dom"/>
</dbReference>
<comment type="caution">
    <text evidence="2">The sequence shown here is derived from an EMBL/GenBank/DDBJ whole genome shotgun (WGS) entry which is preliminary data.</text>
</comment>
<dbReference type="Gene3D" id="3.90.1300.10">
    <property type="entry name" value="Amidase signature (AS) domain"/>
    <property type="match status" value="1"/>
</dbReference>
<protein>
    <submittedName>
        <fullName evidence="2">Amidase</fullName>
    </submittedName>
</protein>
<dbReference type="Pfam" id="PF01425">
    <property type="entry name" value="Amidase"/>
    <property type="match status" value="1"/>
</dbReference>
<feature type="domain" description="Amidase" evidence="1">
    <location>
        <begin position="45"/>
        <end position="296"/>
    </location>
</feature>
<gene>
    <name evidence="2" type="ORF">E5987_11235</name>
</gene>